<keyword evidence="1" id="KW-0805">Transcription regulation</keyword>
<dbReference type="InterPro" id="IPR003018">
    <property type="entry name" value="GAF"/>
</dbReference>
<dbReference type="InterPro" id="IPR005561">
    <property type="entry name" value="ANTAR"/>
</dbReference>
<dbReference type="InterPro" id="IPR012074">
    <property type="entry name" value="GAF_ANTAR"/>
</dbReference>
<dbReference type="Gene3D" id="3.30.450.40">
    <property type="match status" value="1"/>
</dbReference>
<dbReference type="Proteomes" id="UP001348265">
    <property type="component" value="Unassembled WGS sequence"/>
</dbReference>
<evidence type="ECO:0000313" key="6">
    <source>
        <dbReference type="Proteomes" id="UP001348265"/>
    </source>
</evidence>
<evidence type="ECO:0000313" key="5">
    <source>
        <dbReference type="EMBL" id="MEF3114109.1"/>
    </source>
</evidence>
<dbReference type="PROSITE" id="PS50921">
    <property type="entry name" value="ANTAR"/>
    <property type="match status" value="1"/>
</dbReference>
<evidence type="ECO:0000256" key="2">
    <source>
        <dbReference type="ARBA" id="ARBA00023163"/>
    </source>
</evidence>
<feature type="compositionally biased region" description="Polar residues" evidence="3">
    <location>
        <begin position="241"/>
        <end position="256"/>
    </location>
</feature>
<evidence type="ECO:0000259" key="4">
    <source>
        <dbReference type="PROSITE" id="PS50921"/>
    </source>
</evidence>
<comment type="caution">
    <text evidence="5">The sequence shown here is derived from an EMBL/GenBank/DDBJ whole genome shotgun (WGS) entry which is preliminary data.</text>
</comment>
<sequence>MSREEAITRTFVELADTLVDDFDVIDFLQHLTTRCREIFTLADAAVLLAYPGPDLHSPAPCDPSPALSKVLDLALREGPARDAYRAGATVAPGDLARAPADWNNFTTQARAAGYTHACAVPLRLRRQTLGSLLLLSTTPAPLPADDLLVARGFADAAAIGLLNARTLEYAESLNDQLHTALHSRIVIEQAKGFLASQRRIPLNAAFETMRHHARQHCLRLTTVAHNVITTGQLPQPPNTPPTSQRPGKPTRSTPYE</sequence>
<dbReference type="RefSeq" id="WP_050510080.1">
    <property type="nucleotide sequence ID" value="NZ_JAVFKM010000005.1"/>
</dbReference>
<evidence type="ECO:0000256" key="1">
    <source>
        <dbReference type="ARBA" id="ARBA00023015"/>
    </source>
</evidence>
<dbReference type="EMBL" id="JAVFKM010000005">
    <property type="protein sequence ID" value="MEF3114109.1"/>
    <property type="molecule type" value="Genomic_DNA"/>
</dbReference>
<keyword evidence="6" id="KW-1185">Reference proteome</keyword>
<dbReference type="Pfam" id="PF03861">
    <property type="entry name" value="ANTAR"/>
    <property type="match status" value="1"/>
</dbReference>
<accession>A0ABU7WSK6</accession>
<dbReference type="PIRSF" id="PIRSF036625">
    <property type="entry name" value="GAF_ANTAR"/>
    <property type="match status" value="1"/>
</dbReference>
<reference evidence="5 6" key="1">
    <citation type="submission" date="2023-08" db="EMBL/GenBank/DDBJ databases">
        <authorList>
            <person name="Sharma P."/>
            <person name="Verma V."/>
            <person name="Mohan M.K."/>
            <person name="Dubey A.K."/>
        </authorList>
    </citation>
    <scope>NUCLEOTIDE SEQUENCE [LARGE SCALE GENOMIC DNA]</scope>
    <source>
        <strain evidence="5 6">ADP4</strain>
    </source>
</reference>
<protein>
    <submittedName>
        <fullName evidence="5">GAF and ANTAR domain-containing protein</fullName>
    </submittedName>
</protein>
<dbReference type="SMART" id="SM01012">
    <property type="entry name" value="ANTAR"/>
    <property type="match status" value="1"/>
</dbReference>
<dbReference type="Gene3D" id="1.10.10.10">
    <property type="entry name" value="Winged helix-like DNA-binding domain superfamily/Winged helix DNA-binding domain"/>
    <property type="match status" value="1"/>
</dbReference>
<feature type="domain" description="ANTAR" evidence="4">
    <location>
        <begin position="167"/>
        <end position="228"/>
    </location>
</feature>
<dbReference type="SUPFAM" id="SSF55781">
    <property type="entry name" value="GAF domain-like"/>
    <property type="match status" value="1"/>
</dbReference>
<evidence type="ECO:0000256" key="3">
    <source>
        <dbReference type="SAM" id="MobiDB-lite"/>
    </source>
</evidence>
<organism evidence="5 6">
    <name type="scientific">Streptomyces chrestomyceticus</name>
    <dbReference type="NCBI Taxonomy" id="68185"/>
    <lineage>
        <taxon>Bacteria</taxon>
        <taxon>Bacillati</taxon>
        <taxon>Actinomycetota</taxon>
        <taxon>Actinomycetes</taxon>
        <taxon>Kitasatosporales</taxon>
        <taxon>Streptomycetaceae</taxon>
        <taxon>Streptomyces</taxon>
    </lineage>
</organism>
<keyword evidence="2" id="KW-0804">Transcription</keyword>
<dbReference type="Pfam" id="PF13185">
    <property type="entry name" value="GAF_2"/>
    <property type="match status" value="1"/>
</dbReference>
<dbReference type="InterPro" id="IPR036388">
    <property type="entry name" value="WH-like_DNA-bd_sf"/>
</dbReference>
<proteinExistence type="predicted"/>
<dbReference type="InterPro" id="IPR029016">
    <property type="entry name" value="GAF-like_dom_sf"/>
</dbReference>
<feature type="region of interest" description="Disordered" evidence="3">
    <location>
        <begin position="230"/>
        <end position="256"/>
    </location>
</feature>
<gene>
    <name evidence="5" type="ORF">RB636_13035</name>
</gene>
<name>A0ABU7WSK6_9ACTN</name>